<keyword evidence="1" id="KW-0812">Transmembrane</keyword>
<dbReference type="Proteomes" id="UP001549097">
    <property type="component" value="Unassembled WGS sequence"/>
</dbReference>
<keyword evidence="1" id="KW-1133">Transmembrane helix</keyword>
<evidence type="ECO:0000256" key="1">
    <source>
        <dbReference type="SAM" id="Phobius"/>
    </source>
</evidence>
<dbReference type="Pfam" id="PF09960">
    <property type="entry name" value="DUF2194"/>
    <property type="match status" value="1"/>
</dbReference>
<reference evidence="2 3" key="1">
    <citation type="submission" date="2024-06" db="EMBL/GenBank/DDBJ databases">
        <title>Genomic Encyclopedia of Type Strains, Phase IV (KMG-IV): sequencing the most valuable type-strain genomes for metagenomic binning, comparative biology and taxonomic classification.</title>
        <authorList>
            <person name="Goeker M."/>
        </authorList>
    </citation>
    <scope>NUCLEOTIDE SEQUENCE [LARGE SCALE GENOMIC DNA]</scope>
    <source>
        <strain evidence="2 3">DSM 100124</strain>
    </source>
</reference>
<dbReference type="Gene3D" id="3.20.20.370">
    <property type="entry name" value="Glycoside hydrolase/deacetylase"/>
    <property type="match status" value="1"/>
</dbReference>
<dbReference type="SUPFAM" id="SSF52317">
    <property type="entry name" value="Class I glutamine amidotransferase-like"/>
    <property type="match status" value="1"/>
</dbReference>
<organism evidence="2 3">
    <name type="scientific">Fictibacillus halophilus</name>
    <dbReference type="NCBI Taxonomy" id="1610490"/>
    <lineage>
        <taxon>Bacteria</taxon>
        <taxon>Bacillati</taxon>
        <taxon>Bacillota</taxon>
        <taxon>Bacilli</taxon>
        <taxon>Bacillales</taxon>
        <taxon>Fictibacillaceae</taxon>
        <taxon>Fictibacillus</taxon>
    </lineage>
</organism>
<keyword evidence="1" id="KW-0472">Membrane</keyword>
<name>A0ABV2LFC7_9BACL</name>
<dbReference type="InterPro" id="IPR029062">
    <property type="entry name" value="Class_I_gatase-like"/>
</dbReference>
<proteinExistence type="predicted"/>
<evidence type="ECO:0000313" key="3">
    <source>
        <dbReference type="Proteomes" id="UP001549097"/>
    </source>
</evidence>
<dbReference type="InterPro" id="IPR018695">
    <property type="entry name" value="DUF2194"/>
</dbReference>
<sequence>MKDTNKVVWSVMLITVLCIIVVQVSRIGEVHWLFSQQEIKTKKQEFLPTASAAGKGDHLNILVLGNDESFKNNPSKLHLEKSLELAKLSYTYIDSLEQVTVSPYTIVVILDEKIAIAEENNIRNFVNDGGRLFVGLRFFHPGLNDVMGIEQVNGYHKDDLNGITFTKSFAPIYPNIEDKEGKIPNNSLDLTLQKDSEVYVESQGTPILWYHSYGKGKVAYWNGTMLQGKGSRGLLLQSLSLLPPRFVSGRLEMSVFFIDDFPSPFPDGDHENISPIFDRSVSSFYKNIWWPDMKDLQRKYDLKYTHAFIGTYRADQTMNTEQLIKQNQAKFLFYGRDAIQNGDELSLHGYNHQSLVTESEPIDEEFEYIPWKDQEQMENATSQVTKMHEHLFPNYTLRTYVPPSNVINTTGLKALKRSAPSIDTISSLYLGGTEQGSYIQEFGYDENNSGYFHLPRVSSGYVPDRYEQFSYADALANAGILSHFIHPDDLLDSYRNKGYKWPYLNVELDRHLKKIYETYPFLKGVTAQEAKQLYTGYSQSKMKVNYRENHILLYGENLVSPSVFLIRLNDNETLETGAFDGYNVANIKGIRGLYTIETYKGKTVVPIKRGEV</sequence>
<feature type="transmembrane region" description="Helical" evidence="1">
    <location>
        <begin position="7"/>
        <end position="25"/>
    </location>
</feature>
<evidence type="ECO:0008006" key="4">
    <source>
        <dbReference type="Google" id="ProtNLM"/>
    </source>
</evidence>
<dbReference type="RefSeq" id="WP_198768371.1">
    <property type="nucleotide sequence ID" value="NZ_JAEACF010000001.1"/>
</dbReference>
<evidence type="ECO:0000313" key="2">
    <source>
        <dbReference type="EMBL" id="MET3727036.1"/>
    </source>
</evidence>
<dbReference type="SUPFAM" id="SSF88713">
    <property type="entry name" value="Glycoside hydrolase/deacetylase"/>
    <property type="match status" value="1"/>
</dbReference>
<keyword evidence="3" id="KW-1185">Reference proteome</keyword>
<dbReference type="InterPro" id="IPR011330">
    <property type="entry name" value="Glyco_hydro/deAcase_b/a-brl"/>
</dbReference>
<comment type="caution">
    <text evidence="2">The sequence shown here is derived from an EMBL/GenBank/DDBJ whole genome shotgun (WGS) entry which is preliminary data.</text>
</comment>
<protein>
    <recommendedName>
        <fullName evidence="4">Polysaccharide deacetylase</fullName>
    </recommendedName>
</protein>
<gene>
    <name evidence="2" type="ORF">ABID52_000617</name>
</gene>
<dbReference type="EMBL" id="JBEPMP010000001">
    <property type="protein sequence ID" value="MET3727036.1"/>
    <property type="molecule type" value="Genomic_DNA"/>
</dbReference>
<dbReference type="Gene3D" id="3.40.50.880">
    <property type="match status" value="1"/>
</dbReference>
<accession>A0ABV2LFC7</accession>